<keyword evidence="2" id="KW-1185">Reference proteome</keyword>
<protein>
    <submittedName>
        <fullName evidence="1">Uncharacterized protein</fullName>
    </submittedName>
</protein>
<dbReference type="Proteomes" id="UP000016926">
    <property type="component" value="Unassembled WGS sequence"/>
</dbReference>
<evidence type="ECO:0000313" key="2">
    <source>
        <dbReference type="Proteomes" id="UP000016926"/>
    </source>
</evidence>
<name>M7XMN6_RHOT1</name>
<organism evidence="1 2">
    <name type="scientific">Rhodotorula toruloides (strain NP11)</name>
    <name type="common">Yeast</name>
    <name type="synonym">Rhodosporidium toruloides</name>
    <dbReference type="NCBI Taxonomy" id="1130832"/>
    <lineage>
        <taxon>Eukaryota</taxon>
        <taxon>Fungi</taxon>
        <taxon>Dikarya</taxon>
        <taxon>Basidiomycota</taxon>
        <taxon>Pucciniomycotina</taxon>
        <taxon>Microbotryomycetes</taxon>
        <taxon>Sporidiobolales</taxon>
        <taxon>Sporidiobolaceae</taxon>
        <taxon>Rhodotorula</taxon>
    </lineage>
</organism>
<dbReference type="RefSeq" id="XP_016272557.1">
    <property type="nucleotide sequence ID" value="XM_016415583.1"/>
</dbReference>
<accession>M7XMN6</accession>
<gene>
    <name evidence="1" type="ORF">RHTO_01904</name>
</gene>
<dbReference type="AlphaFoldDB" id="M7XMN6"/>
<evidence type="ECO:0000313" key="1">
    <source>
        <dbReference type="EMBL" id="EMS21438.1"/>
    </source>
</evidence>
<dbReference type="EMBL" id="KB722656">
    <property type="protein sequence ID" value="EMS21438.1"/>
    <property type="molecule type" value="Genomic_DNA"/>
</dbReference>
<reference evidence="1 2" key="1">
    <citation type="journal article" date="2012" name="Nat. Commun.">
        <title>A multi-omic map of the lipid-producing yeast Rhodosporidium toruloides.</title>
        <authorList>
            <person name="Zhu Z."/>
            <person name="Zhang S."/>
            <person name="Liu H."/>
            <person name="Shen H."/>
            <person name="Lin X."/>
            <person name="Yang F."/>
            <person name="Zhou Y.J."/>
            <person name="Jin G."/>
            <person name="Ye M."/>
            <person name="Zou H."/>
            <person name="Zou H."/>
            <person name="Zhao Z.K."/>
        </authorList>
    </citation>
    <scope>NUCLEOTIDE SEQUENCE [LARGE SCALE GENOMIC DNA]</scope>
    <source>
        <strain evidence="1 2">NP11</strain>
    </source>
</reference>
<dbReference type="HOGENOM" id="CLU_1289580_0_0_1"/>
<sequence length="214" mass="24528">MELTLPKPDEELAAQLDKDAPAGRQIVRAVTGMLQTLLRLDRGTGLVISTMRLAELVRIKDLPAPEPLKKSAQMTAQLVATFRRQEYPEAFSRSKGKAHTDRLQIESLAEQIVAKASRLHRNIAASVLMIDSAREASEKAPEDERERYENSFRALHGDWEFMHRQVLHDFYTELKRRLGEERFEHIRRNIRQLPAGAGSLYLVRDVPKKHLDEV</sequence>
<proteinExistence type="predicted"/>
<dbReference type="GeneID" id="27365917"/>